<dbReference type="PaxDb" id="5141-EFNCRP00000004914"/>
<dbReference type="KEGG" id="ncr:NCU11293"/>
<evidence type="ECO:0000313" key="1">
    <source>
        <dbReference type="EMBL" id="EDO65178.2"/>
    </source>
</evidence>
<accession>A7UWJ1</accession>
<dbReference type="RefSeq" id="XP_001728269.2">
    <property type="nucleotide sequence ID" value="XM_001728217.2"/>
</dbReference>
<dbReference type="HOGENOM" id="CLU_2469634_0_0_1"/>
<dbReference type="AlphaFoldDB" id="A7UWJ1"/>
<dbReference type="Proteomes" id="UP000001805">
    <property type="component" value="Chromosome 4, Linkage Group IV"/>
</dbReference>
<keyword evidence="2" id="KW-1185">Reference proteome</keyword>
<protein>
    <submittedName>
        <fullName evidence="1">Uncharacterized protein</fullName>
    </submittedName>
</protein>
<sequence>MGCTFSKLWASSGTLIRPSFLMEFSGQSLSRVEFEIQSDDWTNIPGLEIPRCSGQLAMSMTTHGRVRILLARTAGTLPNAYRKSTFKFDPSHFTRVKCHPIVHTSAIAG</sequence>
<name>A7UWJ1_NEUCR</name>
<dbReference type="EMBL" id="CM002239">
    <property type="protein sequence ID" value="EDO65178.2"/>
    <property type="molecule type" value="Genomic_DNA"/>
</dbReference>
<proteinExistence type="predicted"/>
<gene>
    <name evidence="1" type="ORF">NCU11293</name>
</gene>
<dbReference type="GeneID" id="5847504"/>
<evidence type="ECO:0000313" key="2">
    <source>
        <dbReference type="Proteomes" id="UP000001805"/>
    </source>
</evidence>
<reference evidence="1 2" key="1">
    <citation type="journal article" date="2003" name="Nature">
        <title>The genome sequence of the filamentous fungus Neurospora crassa.</title>
        <authorList>
            <person name="Galagan J.E."/>
            <person name="Calvo S.E."/>
            <person name="Borkovich K.A."/>
            <person name="Selker E.U."/>
            <person name="Read N.D."/>
            <person name="Jaffe D."/>
            <person name="FitzHugh W."/>
            <person name="Ma L.J."/>
            <person name="Smirnov S."/>
            <person name="Purcell S."/>
            <person name="Rehman B."/>
            <person name="Elkins T."/>
            <person name="Engels R."/>
            <person name="Wang S."/>
            <person name="Nielsen C.B."/>
            <person name="Butler J."/>
            <person name="Endrizzi M."/>
            <person name="Qui D."/>
            <person name="Ianakiev P."/>
            <person name="Bell-Pedersen D."/>
            <person name="Nelson M.A."/>
            <person name="Werner-Washburne M."/>
            <person name="Selitrennikoff C.P."/>
            <person name="Kinsey J.A."/>
            <person name="Braun E.L."/>
            <person name="Zelter A."/>
            <person name="Schulte U."/>
            <person name="Kothe G.O."/>
            <person name="Jedd G."/>
            <person name="Mewes W."/>
            <person name="Staben C."/>
            <person name="Marcotte E."/>
            <person name="Greenberg D."/>
            <person name="Roy A."/>
            <person name="Foley K."/>
            <person name="Naylor J."/>
            <person name="Stange-Thomann N."/>
            <person name="Barrett R."/>
            <person name="Gnerre S."/>
            <person name="Kamal M."/>
            <person name="Kamvysselis M."/>
            <person name="Mauceli E."/>
            <person name="Bielke C."/>
            <person name="Rudd S."/>
            <person name="Frishman D."/>
            <person name="Krystofova S."/>
            <person name="Rasmussen C."/>
            <person name="Metzenberg R.L."/>
            <person name="Perkins D.D."/>
            <person name="Kroken S."/>
            <person name="Cogoni C."/>
            <person name="Macino G."/>
            <person name="Catcheside D."/>
            <person name="Li W."/>
            <person name="Pratt R.J."/>
            <person name="Osmani S.A."/>
            <person name="DeSouza C.P."/>
            <person name="Glass L."/>
            <person name="Orbach M.J."/>
            <person name="Berglund J.A."/>
            <person name="Voelker R."/>
            <person name="Yarden O."/>
            <person name="Plamann M."/>
            <person name="Seiler S."/>
            <person name="Dunlap J."/>
            <person name="Radford A."/>
            <person name="Aramayo R."/>
            <person name="Natvig D.O."/>
            <person name="Alex L.A."/>
            <person name="Mannhaupt G."/>
            <person name="Ebbole D.J."/>
            <person name="Freitag M."/>
            <person name="Paulsen I."/>
            <person name="Sachs M.S."/>
            <person name="Lander E.S."/>
            <person name="Nusbaum C."/>
            <person name="Birren B."/>
        </authorList>
    </citation>
    <scope>NUCLEOTIDE SEQUENCE [LARGE SCALE GENOMIC DNA]</scope>
    <source>
        <strain evidence="2">ATCC 24698 / 74-OR23-1A / CBS 708.71 / DSM 1257 / FGSC 987</strain>
    </source>
</reference>
<dbReference type="InParanoid" id="A7UWJ1"/>
<dbReference type="VEuPathDB" id="FungiDB:NCU11293"/>
<organism evidence="1 2">
    <name type="scientific">Neurospora crassa (strain ATCC 24698 / 74-OR23-1A / CBS 708.71 / DSM 1257 / FGSC 987)</name>
    <dbReference type="NCBI Taxonomy" id="367110"/>
    <lineage>
        <taxon>Eukaryota</taxon>
        <taxon>Fungi</taxon>
        <taxon>Dikarya</taxon>
        <taxon>Ascomycota</taxon>
        <taxon>Pezizomycotina</taxon>
        <taxon>Sordariomycetes</taxon>
        <taxon>Sordariomycetidae</taxon>
        <taxon>Sordariales</taxon>
        <taxon>Sordariaceae</taxon>
        <taxon>Neurospora</taxon>
    </lineage>
</organism>